<protein>
    <submittedName>
        <fullName evidence="6">Unnamed protein product</fullName>
    </submittedName>
</protein>
<dbReference type="Gene3D" id="3.90.70.10">
    <property type="entry name" value="Cysteine proteinases"/>
    <property type="match status" value="1"/>
</dbReference>
<sequence length="696" mass="74000">MQPRVSTAVVTLAVTVMATGLLDTSTVVEARPMHAAIVSKYHRYLEEKEDVSAKLDAWLKVWGPKGPKNGYIPVTESRSSEDALEDQRQRFYLTQEQIYEAREANPMAEFGTDGPFTLMTMDEFKQFLTNAHINEAEKTEAPEIERPKTFSEKQDDTPSSEESRSRTRESKSEDSERKKAWAPATERPTVIAAMRHLRSSGKSQYAFNEGDYTTDGERGDQSTSDSYTQTTQPVYQGISGKSSSNVGNTNTNGGWNFGDISTGDSAHVGTLSVGSSAGNNNPTWKWWGSNGWGYNGNWGTGSNAGNTQWTQAPGSSNSQWTQPSGWTPPSGSSNSQWTPPPASPNTQWTPSPGYWGNQWPSGSSNNNQWTPPPNTDATPATQAPTTPPSTQAPTTPAPTAAPATPPPTKAPATDPPAPAPPTTPPPTKAPATDPPAPAPPATDPPATKAPKPAAPAPATKKKAVITESKPSDTTTAKDSDSDSVDWSKSGCVNPPGLQGQCGSCWAFASVGALEAAQCIANGDKKAATYSEQQLVSCDTKDFGCNGGAPLYAMEYLRDNGVCTESSYPYTSTNVEGGSAAACSKKCTPVKSGITKIVQLKAGDESALLRAVKKQPVIASVTSNNPAWKQYTGGVITSCDTATVDHAILVVGYDATTIKIKNSWGTDWGENGYVRVSRSPKNMGTCAVLTDMSYPQL</sequence>
<dbReference type="InterPro" id="IPR025660">
    <property type="entry name" value="Pept_his_AS"/>
</dbReference>
<feature type="compositionally biased region" description="Polar residues" evidence="3">
    <location>
        <begin position="358"/>
        <end position="369"/>
    </location>
</feature>
<comment type="similarity">
    <text evidence="1">Belongs to the peptidase C1 family.</text>
</comment>
<dbReference type="SUPFAM" id="SSF54001">
    <property type="entry name" value="Cysteine proteinases"/>
    <property type="match status" value="1"/>
</dbReference>
<dbReference type="InterPro" id="IPR000169">
    <property type="entry name" value="Pept_cys_AS"/>
</dbReference>
<feature type="compositionally biased region" description="Pro residues" evidence="3">
    <location>
        <begin position="403"/>
        <end position="443"/>
    </location>
</feature>
<dbReference type="InterPro" id="IPR000668">
    <property type="entry name" value="Peptidase_C1A_C"/>
</dbReference>
<dbReference type="Pfam" id="PF00112">
    <property type="entry name" value="Peptidase_C1"/>
    <property type="match status" value="1"/>
</dbReference>
<dbReference type="OrthoDB" id="160100at2759"/>
<dbReference type="InterPro" id="IPR013128">
    <property type="entry name" value="Peptidase_C1A"/>
</dbReference>
<accession>A0A9W6XDN7</accession>
<keyword evidence="4" id="KW-0732">Signal</keyword>
<evidence type="ECO:0000313" key="7">
    <source>
        <dbReference type="Proteomes" id="UP001165121"/>
    </source>
</evidence>
<evidence type="ECO:0000256" key="3">
    <source>
        <dbReference type="SAM" id="MobiDB-lite"/>
    </source>
</evidence>
<feature type="domain" description="Peptidase C1A papain C-terminal" evidence="5">
    <location>
        <begin position="480"/>
        <end position="695"/>
    </location>
</feature>
<dbReference type="InterPro" id="IPR039417">
    <property type="entry name" value="Peptidase_C1A_papain-like"/>
</dbReference>
<feature type="compositionally biased region" description="Polar residues" evidence="3">
    <location>
        <begin position="272"/>
        <end position="283"/>
    </location>
</feature>
<name>A0A9W6XDN7_9STRA</name>
<dbReference type="InterPro" id="IPR038765">
    <property type="entry name" value="Papain-like_cys_pep_sf"/>
</dbReference>
<feature type="compositionally biased region" description="Basic and acidic residues" evidence="3">
    <location>
        <begin position="135"/>
        <end position="179"/>
    </location>
</feature>
<keyword evidence="7" id="KW-1185">Reference proteome</keyword>
<comment type="caution">
    <text evidence="6">The sequence shown here is derived from an EMBL/GenBank/DDBJ whole genome shotgun (WGS) entry which is preliminary data.</text>
</comment>
<dbReference type="CDD" id="cd02248">
    <property type="entry name" value="Peptidase_C1A"/>
    <property type="match status" value="1"/>
</dbReference>
<dbReference type="EMBL" id="BSXT01000947">
    <property type="protein sequence ID" value="GMF36471.1"/>
    <property type="molecule type" value="Genomic_DNA"/>
</dbReference>
<keyword evidence="2" id="KW-0865">Zymogen</keyword>
<feature type="chain" id="PRO_5040912168" evidence="4">
    <location>
        <begin position="31"/>
        <end position="696"/>
    </location>
</feature>
<feature type="compositionally biased region" description="Polar residues" evidence="3">
    <location>
        <begin position="304"/>
        <end position="337"/>
    </location>
</feature>
<dbReference type="PROSITE" id="PS00139">
    <property type="entry name" value="THIOL_PROTEASE_CYS"/>
    <property type="match status" value="1"/>
</dbReference>
<dbReference type="PRINTS" id="PR01217">
    <property type="entry name" value="PRICHEXTENSN"/>
</dbReference>
<dbReference type="GO" id="GO:0008234">
    <property type="term" value="F:cysteine-type peptidase activity"/>
    <property type="evidence" value="ECO:0007669"/>
    <property type="project" value="InterPro"/>
</dbReference>
<feature type="compositionally biased region" description="Gly residues" evidence="3">
    <location>
        <begin position="290"/>
        <end position="299"/>
    </location>
</feature>
<feature type="signal peptide" evidence="4">
    <location>
        <begin position="1"/>
        <end position="30"/>
    </location>
</feature>
<reference evidence="6" key="1">
    <citation type="submission" date="2023-04" db="EMBL/GenBank/DDBJ databases">
        <title>Phytophthora fragariaefolia NBRC 109709.</title>
        <authorList>
            <person name="Ichikawa N."/>
            <person name="Sato H."/>
            <person name="Tonouchi N."/>
        </authorList>
    </citation>
    <scope>NUCLEOTIDE SEQUENCE</scope>
    <source>
        <strain evidence="6">NBRC 109709</strain>
    </source>
</reference>
<gene>
    <name evidence="6" type="ORF">Pfra01_000994800</name>
</gene>
<dbReference type="PROSITE" id="PS00639">
    <property type="entry name" value="THIOL_PROTEASE_HIS"/>
    <property type="match status" value="1"/>
</dbReference>
<dbReference type="GO" id="GO:0006508">
    <property type="term" value="P:proteolysis"/>
    <property type="evidence" value="ECO:0007669"/>
    <property type="project" value="InterPro"/>
</dbReference>
<feature type="compositionally biased region" description="Low complexity" evidence="3">
    <location>
        <begin position="375"/>
        <end position="402"/>
    </location>
</feature>
<dbReference type="PANTHER" id="PTHR12411">
    <property type="entry name" value="CYSTEINE PROTEASE FAMILY C1-RELATED"/>
    <property type="match status" value="1"/>
</dbReference>
<feature type="compositionally biased region" description="Low complexity" evidence="3">
    <location>
        <begin position="221"/>
        <end position="232"/>
    </location>
</feature>
<evidence type="ECO:0000259" key="5">
    <source>
        <dbReference type="SMART" id="SM00645"/>
    </source>
</evidence>
<evidence type="ECO:0000256" key="1">
    <source>
        <dbReference type="ARBA" id="ARBA00008455"/>
    </source>
</evidence>
<evidence type="ECO:0000256" key="4">
    <source>
        <dbReference type="SAM" id="SignalP"/>
    </source>
</evidence>
<proteinExistence type="inferred from homology"/>
<feature type="compositionally biased region" description="Low complexity" evidence="3">
    <location>
        <begin position="239"/>
        <end position="254"/>
    </location>
</feature>
<dbReference type="Proteomes" id="UP001165121">
    <property type="component" value="Unassembled WGS sequence"/>
</dbReference>
<organism evidence="6 7">
    <name type="scientific">Phytophthora fragariaefolia</name>
    <dbReference type="NCBI Taxonomy" id="1490495"/>
    <lineage>
        <taxon>Eukaryota</taxon>
        <taxon>Sar</taxon>
        <taxon>Stramenopiles</taxon>
        <taxon>Oomycota</taxon>
        <taxon>Peronosporomycetes</taxon>
        <taxon>Peronosporales</taxon>
        <taxon>Peronosporaceae</taxon>
        <taxon>Phytophthora</taxon>
    </lineage>
</organism>
<feature type="region of interest" description="Disordered" evidence="3">
    <location>
        <begin position="135"/>
        <end position="487"/>
    </location>
</feature>
<evidence type="ECO:0000313" key="6">
    <source>
        <dbReference type="EMBL" id="GMF36471.1"/>
    </source>
</evidence>
<evidence type="ECO:0000256" key="2">
    <source>
        <dbReference type="ARBA" id="ARBA00023145"/>
    </source>
</evidence>
<dbReference type="SMART" id="SM00645">
    <property type="entry name" value="Pept_C1"/>
    <property type="match status" value="1"/>
</dbReference>
<dbReference type="AlphaFoldDB" id="A0A9W6XDN7"/>